<dbReference type="PANTHER" id="PTHR35760:SF1">
    <property type="entry name" value="SI:CH211-22I13.2"/>
    <property type="match status" value="1"/>
</dbReference>
<gene>
    <name evidence="2" type="ORF">SDJN03_15884</name>
</gene>
<name>A0AAV6N152_9ROSI</name>
<dbReference type="PANTHER" id="PTHR35760">
    <property type="entry name" value="SI:CH211-22I13.2"/>
    <property type="match status" value="1"/>
</dbReference>
<dbReference type="EMBL" id="JAGKQH010000010">
    <property type="protein sequence ID" value="KAG6590461.1"/>
    <property type="molecule type" value="Genomic_DNA"/>
</dbReference>
<dbReference type="Proteomes" id="UP000685013">
    <property type="component" value="Chromosome 10"/>
</dbReference>
<keyword evidence="1" id="KW-0175">Coiled coil</keyword>
<sequence>MRRHDEKVEEVRVVEKIMRFLHSRFDYIVVEVEESNKLEEILVEELQDSIQVYEERGLRKKKEDVWSKHCKPTLPKRWMASQLFPKEGWLLKRRLPRVRVALVVKMEDEVVAISNLIYEIAITLMIVKGIVIGAMRRVLEPEESSSPVQLSKFLSREKDNGTRRSAVSGKKILLKLDKSKEDEAEENRRNELLKFLNSSFD</sequence>
<feature type="non-terminal residue" evidence="2">
    <location>
        <position position="1"/>
    </location>
</feature>
<reference evidence="2 3" key="1">
    <citation type="journal article" date="2021" name="Hortic Res">
        <title>The domestication of Cucurbita argyrosperma as revealed by the genome of its wild relative.</title>
        <authorList>
            <person name="Barrera-Redondo J."/>
            <person name="Sanchez-de la Vega G."/>
            <person name="Aguirre-Liguori J.A."/>
            <person name="Castellanos-Morales G."/>
            <person name="Gutierrez-Guerrero Y.T."/>
            <person name="Aguirre-Dugua X."/>
            <person name="Aguirre-Planter E."/>
            <person name="Tenaillon M.I."/>
            <person name="Lira-Saade R."/>
            <person name="Eguiarte L.E."/>
        </authorList>
    </citation>
    <scope>NUCLEOTIDE SEQUENCE [LARGE SCALE GENOMIC DNA]</scope>
    <source>
        <strain evidence="2">JBR-2021</strain>
    </source>
</reference>
<evidence type="ECO:0000256" key="1">
    <source>
        <dbReference type="SAM" id="Coils"/>
    </source>
</evidence>
<protein>
    <submittedName>
        <fullName evidence="2">Uncharacterized protein</fullName>
    </submittedName>
</protein>
<accession>A0AAV6N152</accession>
<organism evidence="2 3">
    <name type="scientific">Cucurbita argyrosperma subsp. sororia</name>
    <dbReference type="NCBI Taxonomy" id="37648"/>
    <lineage>
        <taxon>Eukaryota</taxon>
        <taxon>Viridiplantae</taxon>
        <taxon>Streptophyta</taxon>
        <taxon>Embryophyta</taxon>
        <taxon>Tracheophyta</taxon>
        <taxon>Spermatophyta</taxon>
        <taxon>Magnoliopsida</taxon>
        <taxon>eudicotyledons</taxon>
        <taxon>Gunneridae</taxon>
        <taxon>Pentapetalae</taxon>
        <taxon>rosids</taxon>
        <taxon>fabids</taxon>
        <taxon>Cucurbitales</taxon>
        <taxon>Cucurbitaceae</taxon>
        <taxon>Cucurbiteae</taxon>
        <taxon>Cucurbita</taxon>
    </lineage>
</organism>
<evidence type="ECO:0000313" key="2">
    <source>
        <dbReference type="EMBL" id="KAG6590461.1"/>
    </source>
</evidence>
<feature type="coiled-coil region" evidence="1">
    <location>
        <begin position="36"/>
        <end position="63"/>
    </location>
</feature>
<dbReference type="AlphaFoldDB" id="A0AAV6N152"/>
<comment type="caution">
    <text evidence="2">The sequence shown here is derived from an EMBL/GenBank/DDBJ whole genome shotgun (WGS) entry which is preliminary data.</text>
</comment>
<proteinExistence type="predicted"/>
<keyword evidence="3" id="KW-1185">Reference proteome</keyword>
<evidence type="ECO:0000313" key="3">
    <source>
        <dbReference type="Proteomes" id="UP000685013"/>
    </source>
</evidence>